<sequence>VDAMKFLWDALNHDNKFVAIDCETTGLYPRDGYILGISVSYRKDHGAYILTDIIDEEIERLFQLLFDKKTVVFHNAKFDIAMLEYHFNFKFPKFEDTMLLHYCLEEQPGTHGLKQLAIKYTPYGDYEKELHEWIDGYRKSHRILKADFTWDSVPYDIMKTYAAMDAICTLLLFEKLYPAVQKNMNLWNVYIDILIPACRFLTDIQDVGVPFDKNRLSKSTVLMQEDIDNAVDKLYEFNSVKTFEDI</sequence>
<feature type="non-terminal residue" evidence="2">
    <location>
        <position position="246"/>
    </location>
</feature>
<feature type="domain" description="3'-5' exonuclease" evidence="1">
    <location>
        <begin position="2"/>
        <end position="181"/>
    </location>
</feature>
<reference evidence="2" key="1">
    <citation type="submission" date="2018-05" db="EMBL/GenBank/DDBJ databases">
        <authorList>
            <person name="Lanie J.A."/>
            <person name="Ng W.-L."/>
            <person name="Kazmierczak K.M."/>
            <person name="Andrzejewski T.M."/>
            <person name="Davidsen T.M."/>
            <person name="Wayne K.J."/>
            <person name="Tettelin H."/>
            <person name="Glass J.I."/>
            <person name="Rusch D."/>
            <person name="Podicherti R."/>
            <person name="Tsui H.-C.T."/>
            <person name="Winkler M.E."/>
        </authorList>
    </citation>
    <scope>NUCLEOTIDE SEQUENCE</scope>
</reference>
<protein>
    <recommendedName>
        <fullName evidence="1">3'-5' exonuclease domain-containing protein</fullName>
    </recommendedName>
</protein>
<dbReference type="InterPro" id="IPR002562">
    <property type="entry name" value="3'-5'_exonuclease_dom"/>
</dbReference>
<gene>
    <name evidence="2" type="ORF">METZ01_LOCUS470342</name>
</gene>
<accession>A0A383BDH8</accession>
<dbReference type="PANTHER" id="PTHR10133:SF27">
    <property type="entry name" value="DNA POLYMERASE NU"/>
    <property type="match status" value="1"/>
</dbReference>
<dbReference type="GO" id="GO:0003887">
    <property type="term" value="F:DNA-directed DNA polymerase activity"/>
    <property type="evidence" value="ECO:0007669"/>
    <property type="project" value="InterPro"/>
</dbReference>
<dbReference type="SUPFAM" id="SSF53098">
    <property type="entry name" value="Ribonuclease H-like"/>
    <property type="match status" value="1"/>
</dbReference>
<feature type="non-terminal residue" evidence="2">
    <location>
        <position position="1"/>
    </location>
</feature>
<organism evidence="2">
    <name type="scientific">marine metagenome</name>
    <dbReference type="NCBI Taxonomy" id="408172"/>
    <lineage>
        <taxon>unclassified sequences</taxon>
        <taxon>metagenomes</taxon>
        <taxon>ecological metagenomes</taxon>
    </lineage>
</organism>
<name>A0A383BDH8_9ZZZZ</name>
<dbReference type="InterPro" id="IPR036397">
    <property type="entry name" value="RNaseH_sf"/>
</dbReference>
<dbReference type="InterPro" id="IPR002298">
    <property type="entry name" value="DNA_polymerase_A"/>
</dbReference>
<dbReference type="InterPro" id="IPR012337">
    <property type="entry name" value="RNaseH-like_sf"/>
</dbReference>
<dbReference type="SMART" id="SM00474">
    <property type="entry name" value="35EXOc"/>
    <property type="match status" value="1"/>
</dbReference>
<dbReference type="GO" id="GO:0008408">
    <property type="term" value="F:3'-5' exonuclease activity"/>
    <property type="evidence" value="ECO:0007669"/>
    <property type="project" value="InterPro"/>
</dbReference>
<proteinExistence type="predicted"/>
<dbReference type="Gene3D" id="3.30.420.10">
    <property type="entry name" value="Ribonuclease H-like superfamily/Ribonuclease H"/>
    <property type="match status" value="1"/>
</dbReference>
<dbReference type="GO" id="GO:0003676">
    <property type="term" value="F:nucleic acid binding"/>
    <property type="evidence" value="ECO:0007669"/>
    <property type="project" value="InterPro"/>
</dbReference>
<evidence type="ECO:0000313" key="2">
    <source>
        <dbReference type="EMBL" id="SVE17488.1"/>
    </source>
</evidence>
<dbReference type="AlphaFoldDB" id="A0A383BDH8"/>
<dbReference type="Pfam" id="PF01612">
    <property type="entry name" value="DNA_pol_A_exo1"/>
    <property type="match status" value="1"/>
</dbReference>
<dbReference type="EMBL" id="UINC01199183">
    <property type="protein sequence ID" value="SVE17488.1"/>
    <property type="molecule type" value="Genomic_DNA"/>
</dbReference>
<dbReference type="GO" id="GO:0006261">
    <property type="term" value="P:DNA-templated DNA replication"/>
    <property type="evidence" value="ECO:0007669"/>
    <property type="project" value="InterPro"/>
</dbReference>
<dbReference type="GO" id="GO:0006302">
    <property type="term" value="P:double-strand break repair"/>
    <property type="evidence" value="ECO:0007669"/>
    <property type="project" value="TreeGrafter"/>
</dbReference>
<dbReference type="PANTHER" id="PTHR10133">
    <property type="entry name" value="DNA POLYMERASE I"/>
    <property type="match status" value="1"/>
</dbReference>
<evidence type="ECO:0000259" key="1">
    <source>
        <dbReference type="SMART" id="SM00474"/>
    </source>
</evidence>